<keyword evidence="1" id="KW-0472">Membrane</keyword>
<evidence type="ECO:0000313" key="2">
    <source>
        <dbReference type="EMBL" id="TCD61622.1"/>
    </source>
</evidence>
<feature type="transmembrane region" description="Helical" evidence="1">
    <location>
        <begin position="188"/>
        <end position="208"/>
    </location>
</feature>
<evidence type="ECO:0008006" key="4">
    <source>
        <dbReference type="Google" id="ProtNLM"/>
    </source>
</evidence>
<dbReference type="STRING" id="92696.A0A4R0R398"/>
<reference evidence="2 3" key="1">
    <citation type="submission" date="2018-11" db="EMBL/GenBank/DDBJ databases">
        <title>Genome assembly of Steccherinum ochraceum LE-BIN_3174, the white-rot fungus of the Steccherinaceae family (The Residual Polyporoid clade, Polyporales, Basidiomycota).</title>
        <authorList>
            <person name="Fedorova T.V."/>
            <person name="Glazunova O.A."/>
            <person name="Landesman E.O."/>
            <person name="Moiseenko K.V."/>
            <person name="Psurtseva N.V."/>
            <person name="Savinova O.S."/>
            <person name="Shakhova N.V."/>
            <person name="Tyazhelova T.V."/>
            <person name="Vasina D.V."/>
        </authorList>
    </citation>
    <scope>NUCLEOTIDE SEQUENCE [LARGE SCALE GENOMIC DNA]</scope>
    <source>
        <strain evidence="2 3">LE-BIN_3174</strain>
    </source>
</reference>
<keyword evidence="1" id="KW-1133">Transmembrane helix</keyword>
<feature type="transmembrane region" description="Helical" evidence="1">
    <location>
        <begin position="117"/>
        <end position="138"/>
    </location>
</feature>
<feature type="transmembrane region" description="Helical" evidence="1">
    <location>
        <begin position="241"/>
        <end position="263"/>
    </location>
</feature>
<dbReference type="AlphaFoldDB" id="A0A4R0R398"/>
<accession>A0A4R0R398</accession>
<keyword evidence="3" id="KW-1185">Reference proteome</keyword>
<organism evidence="2 3">
    <name type="scientific">Steccherinum ochraceum</name>
    <dbReference type="NCBI Taxonomy" id="92696"/>
    <lineage>
        <taxon>Eukaryota</taxon>
        <taxon>Fungi</taxon>
        <taxon>Dikarya</taxon>
        <taxon>Basidiomycota</taxon>
        <taxon>Agaricomycotina</taxon>
        <taxon>Agaricomycetes</taxon>
        <taxon>Polyporales</taxon>
        <taxon>Steccherinaceae</taxon>
        <taxon>Steccherinum</taxon>
    </lineage>
</organism>
<feature type="transmembrane region" description="Helical" evidence="1">
    <location>
        <begin position="275"/>
        <end position="296"/>
    </location>
</feature>
<dbReference type="Proteomes" id="UP000292702">
    <property type="component" value="Unassembled WGS sequence"/>
</dbReference>
<proteinExistence type="predicted"/>
<protein>
    <recommendedName>
        <fullName evidence="4">Transmembrane protein</fullName>
    </recommendedName>
</protein>
<feature type="transmembrane region" description="Helical" evidence="1">
    <location>
        <begin position="60"/>
        <end position="82"/>
    </location>
</feature>
<sequence length="398" mass="45067">MSTASPSAFLLWAILSVLVRLPISTSFNFLFFLVYHLWSYDRFKCLHWSSGRQPGAFKRVMTYSYLFSVPLLAVFSIAMTVIKFREGYIMTPTNQITPKPLNLYAPHNRAWLLPLDFIFSAVWALELVTHLEELSFWLYLLHQNPQKEEWFSSWEYRFWYLGSVVAVIGLPLTTLITRRNIETTDAYIFLVGASGATITTISFLYVLWRFPGFIAHVKAEGAEPTVVVRLATFYQLNLARVVFRFLFTIPLIVLALDGIVGASHNINRNLFWADFLHMMGGIGCFVSTTITLLIFFPRSIVKEAGYKPKAPTIAGSSPKTVHSESPNFGFGQSQSEYVISYPTSDYFVDDHAASPEYVLDMDMRMRVRPEDVNVHYPYPYSLGGGGGGVLEDGGARSM</sequence>
<dbReference type="OrthoDB" id="2384193at2759"/>
<evidence type="ECO:0000313" key="3">
    <source>
        <dbReference type="Proteomes" id="UP000292702"/>
    </source>
</evidence>
<gene>
    <name evidence="2" type="ORF">EIP91_008146</name>
</gene>
<dbReference type="EMBL" id="RWJN01000445">
    <property type="protein sequence ID" value="TCD61622.1"/>
    <property type="molecule type" value="Genomic_DNA"/>
</dbReference>
<keyword evidence="1" id="KW-0812">Transmembrane</keyword>
<comment type="caution">
    <text evidence="2">The sequence shown here is derived from an EMBL/GenBank/DDBJ whole genome shotgun (WGS) entry which is preliminary data.</text>
</comment>
<feature type="non-terminal residue" evidence="2">
    <location>
        <position position="398"/>
    </location>
</feature>
<evidence type="ECO:0000256" key="1">
    <source>
        <dbReference type="SAM" id="Phobius"/>
    </source>
</evidence>
<feature type="transmembrane region" description="Helical" evidence="1">
    <location>
        <begin position="12"/>
        <end position="39"/>
    </location>
</feature>
<name>A0A4R0R398_9APHY</name>
<feature type="transmembrane region" description="Helical" evidence="1">
    <location>
        <begin position="158"/>
        <end position="176"/>
    </location>
</feature>